<feature type="transmembrane region" description="Helical" evidence="2">
    <location>
        <begin position="101"/>
        <end position="123"/>
    </location>
</feature>
<keyword evidence="2" id="KW-0812">Transmembrane</keyword>
<accession>A0A6J4T108</accession>
<organism evidence="3">
    <name type="scientific">uncultured Solirubrobacterales bacterium</name>
    <dbReference type="NCBI Taxonomy" id="768556"/>
    <lineage>
        <taxon>Bacteria</taxon>
        <taxon>Bacillati</taxon>
        <taxon>Actinomycetota</taxon>
        <taxon>Thermoleophilia</taxon>
        <taxon>Solirubrobacterales</taxon>
        <taxon>environmental samples</taxon>
    </lineage>
</organism>
<gene>
    <name evidence="3" type="ORF">AVDCRST_MAG45-1922</name>
</gene>
<feature type="region of interest" description="Disordered" evidence="1">
    <location>
        <begin position="1"/>
        <end position="47"/>
    </location>
</feature>
<keyword evidence="2" id="KW-0472">Membrane</keyword>
<dbReference type="EMBL" id="CADCVU010000164">
    <property type="protein sequence ID" value="CAA9511141.1"/>
    <property type="molecule type" value="Genomic_DNA"/>
</dbReference>
<feature type="transmembrane region" description="Helical" evidence="2">
    <location>
        <begin position="177"/>
        <end position="199"/>
    </location>
</feature>
<evidence type="ECO:0000256" key="2">
    <source>
        <dbReference type="SAM" id="Phobius"/>
    </source>
</evidence>
<protein>
    <submittedName>
        <fullName evidence="3">Uncharacterized protein</fullName>
    </submittedName>
</protein>
<keyword evidence="2" id="KW-1133">Transmembrane helix</keyword>
<feature type="transmembrane region" description="Helical" evidence="2">
    <location>
        <begin position="57"/>
        <end position="81"/>
    </location>
</feature>
<name>A0A6J4T108_9ACTN</name>
<dbReference type="AlphaFoldDB" id="A0A6J4T108"/>
<proteinExistence type="predicted"/>
<feature type="transmembrane region" description="Helical" evidence="2">
    <location>
        <begin position="135"/>
        <end position="157"/>
    </location>
</feature>
<evidence type="ECO:0000313" key="3">
    <source>
        <dbReference type="EMBL" id="CAA9511141.1"/>
    </source>
</evidence>
<reference evidence="3" key="1">
    <citation type="submission" date="2020-02" db="EMBL/GenBank/DDBJ databases">
        <authorList>
            <person name="Meier V. D."/>
        </authorList>
    </citation>
    <scope>NUCLEOTIDE SEQUENCE</scope>
    <source>
        <strain evidence="3">AVDCRST_MAG45</strain>
    </source>
</reference>
<sequence>MVAYARQRSERRRSPLDRSEGSTMAERDEGQGAGPARGGRTDTNTSKGKKGGFSFGAAFFGWVVTLGLTLLLTAIASAIGLGSGDPAQLTRSAGAAQTAGIVGAIVVLVILAVAYFAGGYVAGRMGRFAGVKHGLGVWVIALVVAILLAIAGTILGAQFNLAQQVGLPQFPVSGSTATIGAIVGLIVVLAVTLGAAILGGKAGTRFHTKIDRAEAR</sequence>
<feature type="compositionally biased region" description="Basic and acidic residues" evidence="1">
    <location>
        <begin position="12"/>
        <end position="30"/>
    </location>
</feature>
<evidence type="ECO:0000256" key="1">
    <source>
        <dbReference type="SAM" id="MobiDB-lite"/>
    </source>
</evidence>